<dbReference type="InParanoid" id="A5DHK0"/>
<dbReference type="EMBL" id="CH408157">
    <property type="protein sequence ID" value="EDK38652.2"/>
    <property type="molecule type" value="Genomic_DNA"/>
</dbReference>
<dbReference type="KEGG" id="pgu:PGUG_02751"/>
<protein>
    <submittedName>
        <fullName evidence="1">Uncharacterized protein</fullName>
    </submittedName>
</protein>
<name>A5DHK0_PICGU</name>
<dbReference type="GeneID" id="5126898"/>
<organism evidence="1 2">
    <name type="scientific">Meyerozyma guilliermondii (strain ATCC 6260 / CBS 566 / DSM 6381 / JCM 1539 / NBRC 10279 / NRRL Y-324)</name>
    <name type="common">Yeast</name>
    <name type="synonym">Candida guilliermondii</name>
    <dbReference type="NCBI Taxonomy" id="294746"/>
    <lineage>
        <taxon>Eukaryota</taxon>
        <taxon>Fungi</taxon>
        <taxon>Dikarya</taxon>
        <taxon>Ascomycota</taxon>
        <taxon>Saccharomycotina</taxon>
        <taxon>Pichiomycetes</taxon>
        <taxon>Debaryomycetaceae</taxon>
        <taxon>Meyerozyma</taxon>
    </lineage>
</organism>
<dbReference type="RefSeq" id="XP_001485021.2">
    <property type="nucleotide sequence ID" value="XM_001484971.1"/>
</dbReference>
<dbReference type="HOGENOM" id="CLU_1652815_0_0_1"/>
<sequence length="160" mass="17716">MKKNDLGASSIELTMVSTNFVKYVTNTSQSSSLYSFRSISKSTSFSIISVRNGFNVDSRYSKPFSLVKFKRNFVKVSFLRKISDDRDTCFISSSSSTWKSLSNFFVYPNTPKKDDASMLCSVEDATCAIAPAKGYSSPICSITSSGNSSLEFCILRVVKM</sequence>
<dbReference type="VEuPathDB" id="FungiDB:PGUG_02751"/>
<evidence type="ECO:0000313" key="2">
    <source>
        <dbReference type="Proteomes" id="UP000001997"/>
    </source>
</evidence>
<reference evidence="1 2" key="1">
    <citation type="journal article" date="2009" name="Nature">
        <title>Evolution of pathogenicity and sexual reproduction in eight Candida genomes.</title>
        <authorList>
            <person name="Butler G."/>
            <person name="Rasmussen M.D."/>
            <person name="Lin M.F."/>
            <person name="Santos M.A."/>
            <person name="Sakthikumar S."/>
            <person name="Munro C.A."/>
            <person name="Rheinbay E."/>
            <person name="Grabherr M."/>
            <person name="Forche A."/>
            <person name="Reedy J.L."/>
            <person name="Agrafioti I."/>
            <person name="Arnaud M.B."/>
            <person name="Bates S."/>
            <person name="Brown A.J."/>
            <person name="Brunke S."/>
            <person name="Costanzo M.C."/>
            <person name="Fitzpatrick D.A."/>
            <person name="de Groot P.W."/>
            <person name="Harris D."/>
            <person name="Hoyer L.L."/>
            <person name="Hube B."/>
            <person name="Klis F.M."/>
            <person name="Kodira C."/>
            <person name="Lennard N."/>
            <person name="Logue M.E."/>
            <person name="Martin R."/>
            <person name="Neiman A.M."/>
            <person name="Nikolaou E."/>
            <person name="Quail M.A."/>
            <person name="Quinn J."/>
            <person name="Santos M.C."/>
            <person name="Schmitzberger F.F."/>
            <person name="Sherlock G."/>
            <person name="Shah P."/>
            <person name="Silverstein K.A."/>
            <person name="Skrzypek M.S."/>
            <person name="Soll D."/>
            <person name="Staggs R."/>
            <person name="Stansfield I."/>
            <person name="Stumpf M.P."/>
            <person name="Sudbery P.E."/>
            <person name="Srikantha T."/>
            <person name="Zeng Q."/>
            <person name="Berman J."/>
            <person name="Berriman M."/>
            <person name="Heitman J."/>
            <person name="Gow N.A."/>
            <person name="Lorenz M.C."/>
            <person name="Birren B.W."/>
            <person name="Kellis M."/>
            <person name="Cuomo C.A."/>
        </authorList>
    </citation>
    <scope>NUCLEOTIDE SEQUENCE [LARGE SCALE GENOMIC DNA]</scope>
    <source>
        <strain evidence="2">ATCC 6260 / CBS 566 / DSM 6381 / JCM 1539 / NBRC 10279 / NRRL Y-324</strain>
    </source>
</reference>
<dbReference type="Proteomes" id="UP000001997">
    <property type="component" value="Unassembled WGS sequence"/>
</dbReference>
<accession>A5DHK0</accession>
<evidence type="ECO:0000313" key="1">
    <source>
        <dbReference type="EMBL" id="EDK38652.2"/>
    </source>
</evidence>
<dbReference type="AlphaFoldDB" id="A5DHK0"/>
<proteinExistence type="predicted"/>
<keyword evidence="2" id="KW-1185">Reference proteome</keyword>
<gene>
    <name evidence="1" type="ORF">PGUG_02751</name>
</gene>